<dbReference type="InterPro" id="IPR056222">
    <property type="entry name" value="PH_23"/>
</dbReference>
<feature type="region of interest" description="Disordered" evidence="1">
    <location>
        <begin position="1637"/>
        <end position="1663"/>
    </location>
</feature>
<feature type="compositionally biased region" description="Basic and acidic residues" evidence="1">
    <location>
        <begin position="280"/>
        <end position="292"/>
    </location>
</feature>
<feature type="domain" description="DBL homology" evidence="2">
    <location>
        <begin position="641"/>
        <end position="840"/>
    </location>
</feature>
<feature type="region of interest" description="Disordered" evidence="1">
    <location>
        <begin position="1060"/>
        <end position="1418"/>
    </location>
</feature>
<evidence type="ECO:0008006" key="7">
    <source>
        <dbReference type="Google" id="ProtNLM"/>
    </source>
</evidence>
<dbReference type="InterPro" id="IPR056223">
    <property type="entry name" value="PH_24"/>
</dbReference>
<evidence type="ECO:0000259" key="3">
    <source>
        <dbReference type="Pfam" id="PF24344"/>
    </source>
</evidence>
<feature type="compositionally biased region" description="Basic and acidic residues" evidence="1">
    <location>
        <begin position="1029"/>
        <end position="1042"/>
    </location>
</feature>
<feature type="region of interest" description="Disordered" evidence="1">
    <location>
        <begin position="253"/>
        <end position="546"/>
    </location>
</feature>
<feature type="compositionally biased region" description="Polar residues" evidence="1">
    <location>
        <begin position="1139"/>
        <end position="1148"/>
    </location>
</feature>
<feature type="region of interest" description="Disordered" evidence="1">
    <location>
        <begin position="1587"/>
        <end position="1610"/>
    </location>
</feature>
<feature type="compositionally biased region" description="Basic and acidic residues" evidence="1">
    <location>
        <begin position="1096"/>
        <end position="1106"/>
    </location>
</feature>
<feature type="compositionally biased region" description="Basic and acidic residues" evidence="1">
    <location>
        <begin position="1335"/>
        <end position="1344"/>
    </location>
</feature>
<proteinExistence type="predicted"/>
<dbReference type="Pfam" id="PF24340">
    <property type="entry name" value="DH_2"/>
    <property type="match status" value="1"/>
</dbReference>
<feature type="compositionally biased region" description="Low complexity" evidence="1">
    <location>
        <begin position="1587"/>
        <end position="1601"/>
    </location>
</feature>
<evidence type="ECO:0000313" key="5">
    <source>
        <dbReference type="EMBL" id="USW50457.1"/>
    </source>
</evidence>
<protein>
    <recommendedName>
        <fullName evidence="7">SRm160/300 splicing coactivator</fullName>
    </recommendedName>
</protein>
<accession>A0A9Q9AQY4</accession>
<evidence type="ECO:0000256" key="1">
    <source>
        <dbReference type="SAM" id="MobiDB-lite"/>
    </source>
</evidence>
<feature type="compositionally biased region" description="Polar residues" evidence="1">
    <location>
        <begin position="1637"/>
        <end position="1657"/>
    </location>
</feature>
<feature type="compositionally biased region" description="Basic and acidic residues" evidence="1">
    <location>
        <begin position="448"/>
        <end position="458"/>
    </location>
</feature>
<feature type="compositionally biased region" description="Basic and acidic residues" evidence="1">
    <location>
        <begin position="466"/>
        <end position="485"/>
    </location>
</feature>
<feature type="compositionally biased region" description="Low complexity" evidence="1">
    <location>
        <begin position="1309"/>
        <end position="1318"/>
    </location>
</feature>
<feature type="compositionally biased region" description="Low complexity" evidence="1">
    <location>
        <begin position="487"/>
        <end position="497"/>
    </location>
</feature>
<feature type="compositionally biased region" description="Pro residues" evidence="1">
    <location>
        <begin position="1369"/>
        <end position="1383"/>
    </location>
</feature>
<evidence type="ECO:0000259" key="2">
    <source>
        <dbReference type="Pfam" id="PF24340"/>
    </source>
</evidence>
<sequence length="1796" mass="198406">MFNVISPGAQYAVETMSDWLSDAQVPSSMPDPNDAARKQSSKKTPEKTKVADLTTQRLAKRRSQDFASKIAGWNELGGGIVAPEPEKPKAKPKSKKQSENEIVVIHDDASDATHHDMIVVETESTIPGDVMAVPVRSRPTTPNTPRTPGKAPAPAPNAVAIVPSGEKKAGREVDLDRKAWVRRKSKPQVEVPAEVKEASAPKKRVVSDGHWRRDRTAVPVEPQATPDQENGKEKTPKPVYIRKSVVNVGLKVPVSHHDFTESEPDLEPVRVRPLRSRSPNGRERTPEFESRGTKVYIQRRKRSKQDESESSFTAPSSADKPGTASTDITTPNTSPPRPKSAPRERLRKARSGDEMPERPSTARRSKTPVDESAPKRHPSTTAEAFAKRITQRIHHPDKPPTPVPKVFGNRIEGWLDGMSDPFNDSRSMTPDPLDIPKKKSIKQQSPETKNDELPESRKNSAKRRSPRDEAEQRHSSGKRDLKDDLVSSSPLSPSTPTLKRRGAKHRPESPLKNRMSKDLPADNSYFADAVMSGGNPDAQRERRVPSAKKIERYRIPSGQKLTRIASDETLQTRDRGHGRAFPDDATTITTTSDGDVPRRQSTRRRVAKHDDLISVLSMPRDNSRRVVPAKSIRRSRRKPGSFTVADIMNEVSTDELKYQRELRTLVEGVIPVLLKHAVAGPSESSTGSRVFSRPTTDPSVTRPIVDMGVALERLKTTHKHIPLHDPGELVKWAQSASKDYTSYLQAWRLGFKDVVVNLAPAAQRAGSSSWDHGLPRNADGDLVDSTGERVDVAYLLKRPLVRIKYLAKTFKDISQLQPSALAEDMAQKYQGLIAEAKRRVNDEHARLEDEAAYKVDATRARDPRSLAPITGVTIDSTRSVRARDYYDMDLVHSSGQQLGCKIELIYRDDAPNRGKAGDVLFCEVSVSGRWLLFPPLPHALVSARKGDRPGELVVMIRGFMSNASQWREIMSLRAEEDSTATEWLQMLGSSPIPPKLARKSSFNMYKQKSLPAPGAEEPKLKPITETAETSDKSRDPSPREIEVPIGVRAKSSSRIWDGSEVNSVLGDDNLAPTRSQHHPKPARYRSQTVSAPSMPDDIHHTSRDHAAGPQYCYDRTRDDTSSAPSRRRPLTSHTRSHSEWTGSTVSSERTADYSVWMPTETASRYSDESSDGESQYTRTEEPQGIRPRMHRRTSSVPSLDMPSIPKVRKSPRSDSAASDRDGLPSQKRAYETSRADDPSSAPPKLQQRLSVRKRGDENDRPPAPPSHRDKPRPLSLGQALTNKIPSLTPAFLKKSRRPSSPLKHEYAPSSASDSLSDSDYSDYSDGDSVTSESTIDERDVRAEAVPEDEVSTVGDLRGFHDYKRMGPRRSPPPAKRSPPPATPSPVTEPSTRFSMPGPSLGPSESASQGPYRSVPDTGIEPAKTVASIFSWSDRGAWDSLHMEECQIFVTPGLIEAFDLTQANSVAQQAVRDGLTPSALGVKPLVALELTPLVPLRRSTAVDITVRSPPTTNSLYKPGANIMFRSRSPEDCERLYTLLNRARIDNPTYVALQQARGPVNQSNWGEIMDQNRDAQLNKRRSWWNLGSRKSSTYRSSGSRAQSTAATESSVGTTNTAFSALRRFSGSSKFFDLAKSTITSREGTRSTNSGSLNSGTATPDLQFDPSMGTPIGITGSKVRLYVRESASKWRDLGSARLTVMLPARPDPNIPANPRTTGLEKRILVTGKSQNETLLDVTLGENAFERIARTGIAVSVNQESEHVGITGGVLPNRTTCYMIQMKSERDAAYTFGLVGKLRY</sequence>
<dbReference type="Pfam" id="PF24345">
    <property type="entry name" value="PH_24"/>
    <property type="match status" value="1"/>
</dbReference>
<feature type="compositionally biased region" description="Basic and acidic residues" evidence="1">
    <location>
        <begin position="1253"/>
        <end position="1272"/>
    </location>
</feature>
<feature type="region of interest" description="Disordered" evidence="1">
    <location>
        <begin position="573"/>
        <end position="604"/>
    </location>
</feature>
<feature type="compositionally biased region" description="Basic and acidic residues" evidence="1">
    <location>
        <begin position="165"/>
        <end position="179"/>
    </location>
</feature>
<gene>
    <name evidence="5" type="ORF">Slin15195_G037760</name>
</gene>
<dbReference type="EMBL" id="CP099419">
    <property type="protein sequence ID" value="USW50457.1"/>
    <property type="molecule type" value="Genomic_DNA"/>
</dbReference>
<name>A0A9Q9AQY4_9PEZI</name>
<feature type="region of interest" description="Disordered" evidence="1">
    <location>
        <begin position="133"/>
        <end position="240"/>
    </location>
</feature>
<reference evidence="5" key="1">
    <citation type="submission" date="2022-06" db="EMBL/GenBank/DDBJ databases">
        <title>Complete genome sequences of two strains of the flax pathogen Septoria linicola.</title>
        <authorList>
            <person name="Lapalu N."/>
            <person name="Simon A."/>
            <person name="Demenou B."/>
            <person name="Paumier D."/>
            <person name="Guillot M.-P."/>
            <person name="Gout L."/>
            <person name="Valade R."/>
        </authorList>
    </citation>
    <scope>NUCLEOTIDE SEQUENCE</scope>
    <source>
        <strain evidence="5">SE15195</strain>
    </source>
</reference>
<dbReference type="Pfam" id="PF24344">
    <property type="entry name" value="PH_23"/>
    <property type="match status" value="1"/>
</dbReference>
<feature type="compositionally biased region" description="Basic and acidic residues" evidence="1">
    <location>
        <begin position="193"/>
        <end position="216"/>
    </location>
</feature>
<organism evidence="5 6">
    <name type="scientific">Septoria linicola</name>
    <dbReference type="NCBI Taxonomy" id="215465"/>
    <lineage>
        <taxon>Eukaryota</taxon>
        <taxon>Fungi</taxon>
        <taxon>Dikarya</taxon>
        <taxon>Ascomycota</taxon>
        <taxon>Pezizomycotina</taxon>
        <taxon>Dothideomycetes</taxon>
        <taxon>Dothideomycetidae</taxon>
        <taxon>Mycosphaerellales</taxon>
        <taxon>Mycosphaerellaceae</taxon>
        <taxon>Septoria</taxon>
    </lineage>
</organism>
<feature type="domain" description="PH" evidence="3">
    <location>
        <begin position="854"/>
        <end position="995"/>
    </location>
</feature>
<feature type="compositionally biased region" description="Basic and acidic residues" evidence="1">
    <location>
        <begin position="1217"/>
        <end position="1237"/>
    </location>
</feature>
<evidence type="ECO:0000313" key="6">
    <source>
        <dbReference type="Proteomes" id="UP001056384"/>
    </source>
</evidence>
<keyword evidence="6" id="KW-1185">Reference proteome</keyword>
<feature type="compositionally biased region" description="Basic and acidic residues" evidence="1">
    <location>
        <begin position="505"/>
        <end position="520"/>
    </location>
</feature>
<feature type="region of interest" description="Disordered" evidence="1">
    <location>
        <begin position="1008"/>
        <end position="1046"/>
    </location>
</feature>
<feature type="region of interest" description="Disordered" evidence="1">
    <location>
        <begin position="22"/>
        <end position="101"/>
    </location>
</feature>
<dbReference type="InterPro" id="IPR056416">
    <property type="entry name" value="DH_2_fung"/>
</dbReference>
<feature type="compositionally biased region" description="Polar residues" evidence="1">
    <location>
        <begin position="323"/>
        <end position="332"/>
    </location>
</feature>
<feature type="domain" description="PH" evidence="4">
    <location>
        <begin position="1420"/>
        <end position="1556"/>
    </location>
</feature>
<evidence type="ECO:0000259" key="4">
    <source>
        <dbReference type="Pfam" id="PF24345"/>
    </source>
</evidence>
<dbReference type="Proteomes" id="UP001056384">
    <property type="component" value="Chromosome 2"/>
</dbReference>
<feature type="compositionally biased region" description="Basic and acidic residues" evidence="1">
    <location>
        <begin position="573"/>
        <end position="582"/>
    </location>
</feature>
<feature type="compositionally biased region" description="Low complexity" evidence="1">
    <location>
        <begin position="138"/>
        <end position="163"/>
    </location>
</feature>